<feature type="domain" description="2EXR" evidence="1">
    <location>
        <begin position="6"/>
        <end position="69"/>
    </location>
</feature>
<sequence length="71" mass="8249">MTPNTFLQFVKLPTELRSMIWKVALPEKPIGPFLYSYKPGYWSPRRLLVDPVKFSMPLLLVNRQARAIAES</sequence>
<organism evidence="2 3">
    <name type="scientific">Aspergillus uvarum CBS 121591</name>
    <dbReference type="NCBI Taxonomy" id="1448315"/>
    <lineage>
        <taxon>Eukaryota</taxon>
        <taxon>Fungi</taxon>
        <taxon>Dikarya</taxon>
        <taxon>Ascomycota</taxon>
        <taxon>Pezizomycotina</taxon>
        <taxon>Eurotiomycetes</taxon>
        <taxon>Eurotiomycetidae</taxon>
        <taxon>Eurotiales</taxon>
        <taxon>Aspergillaceae</taxon>
        <taxon>Aspergillus</taxon>
        <taxon>Aspergillus subgen. Circumdati</taxon>
    </lineage>
</organism>
<keyword evidence="3" id="KW-1185">Reference proteome</keyword>
<dbReference type="OrthoDB" id="3546385at2759"/>
<dbReference type="InterPro" id="IPR045518">
    <property type="entry name" value="2EXR"/>
</dbReference>
<dbReference type="EMBL" id="KZ821701">
    <property type="protein sequence ID" value="PYH81572.1"/>
    <property type="molecule type" value="Genomic_DNA"/>
</dbReference>
<evidence type="ECO:0000313" key="2">
    <source>
        <dbReference type="EMBL" id="PYH81572.1"/>
    </source>
</evidence>
<name>A0A319DQR7_9EURO</name>
<accession>A0A319DQR7</accession>
<dbReference type="VEuPathDB" id="FungiDB:BO82DRAFT_402365"/>
<proteinExistence type="predicted"/>
<evidence type="ECO:0000259" key="1">
    <source>
        <dbReference type="Pfam" id="PF20150"/>
    </source>
</evidence>
<protein>
    <recommendedName>
        <fullName evidence="1">2EXR domain-containing protein</fullName>
    </recommendedName>
</protein>
<evidence type="ECO:0000313" key="3">
    <source>
        <dbReference type="Proteomes" id="UP000248340"/>
    </source>
</evidence>
<dbReference type="RefSeq" id="XP_025491772.1">
    <property type="nucleotide sequence ID" value="XM_025639319.1"/>
</dbReference>
<reference evidence="2 3" key="1">
    <citation type="submission" date="2016-12" db="EMBL/GenBank/DDBJ databases">
        <title>The genomes of Aspergillus section Nigri reveals drivers in fungal speciation.</title>
        <authorList>
            <consortium name="DOE Joint Genome Institute"/>
            <person name="Vesth T.C."/>
            <person name="Nybo J."/>
            <person name="Theobald S."/>
            <person name="Brandl J."/>
            <person name="Frisvad J.C."/>
            <person name="Nielsen K.F."/>
            <person name="Lyhne E.K."/>
            <person name="Kogle M.E."/>
            <person name="Kuo A."/>
            <person name="Riley R."/>
            <person name="Clum A."/>
            <person name="Nolan M."/>
            <person name="Lipzen A."/>
            <person name="Salamov A."/>
            <person name="Henrissat B."/>
            <person name="Wiebenga A."/>
            <person name="De Vries R.P."/>
            <person name="Grigoriev I.V."/>
            <person name="Mortensen U.H."/>
            <person name="Andersen M.R."/>
            <person name="Baker S.E."/>
        </authorList>
    </citation>
    <scope>NUCLEOTIDE SEQUENCE [LARGE SCALE GENOMIC DNA]</scope>
    <source>
        <strain evidence="2 3">CBS 121591</strain>
    </source>
</reference>
<gene>
    <name evidence="2" type="ORF">BO82DRAFT_402365</name>
</gene>
<dbReference type="GeneID" id="37142061"/>
<dbReference type="Pfam" id="PF20150">
    <property type="entry name" value="2EXR"/>
    <property type="match status" value="1"/>
</dbReference>
<dbReference type="Proteomes" id="UP000248340">
    <property type="component" value="Unassembled WGS sequence"/>
</dbReference>
<dbReference type="AlphaFoldDB" id="A0A319DQR7"/>